<protein>
    <submittedName>
        <fullName evidence="1">RHS repeat-associated core domain-containing protein</fullName>
    </submittedName>
</protein>
<reference evidence="1" key="1">
    <citation type="submission" date="2021-01" db="EMBL/GenBank/DDBJ databases">
        <title>Fulvivirga kasyanovii gen. nov., sp nov., a novel member of the phylum Bacteroidetes isolated from seawater in a mussel farm.</title>
        <authorList>
            <person name="Zhao L.-H."/>
            <person name="Wang Z.-J."/>
        </authorList>
    </citation>
    <scope>NUCLEOTIDE SEQUENCE</scope>
    <source>
        <strain evidence="1">2943</strain>
    </source>
</reference>
<evidence type="ECO:0000313" key="1">
    <source>
        <dbReference type="EMBL" id="MBL3655187.1"/>
    </source>
</evidence>
<gene>
    <name evidence="1" type="ORF">JL102_03540</name>
</gene>
<dbReference type="InterPro" id="IPR022385">
    <property type="entry name" value="Rhs_assc_core"/>
</dbReference>
<keyword evidence="2" id="KW-1185">Reference proteome</keyword>
<dbReference type="NCBIfam" id="TIGR03696">
    <property type="entry name" value="Rhs_assc_core"/>
    <property type="match status" value="1"/>
</dbReference>
<dbReference type="PANTHER" id="PTHR32305:SF15">
    <property type="entry name" value="PROTEIN RHSA-RELATED"/>
    <property type="match status" value="1"/>
</dbReference>
<organism evidence="1 2">
    <name type="scientific">Fulvivirga sediminis</name>
    <dbReference type="NCBI Taxonomy" id="2803949"/>
    <lineage>
        <taxon>Bacteria</taxon>
        <taxon>Pseudomonadati</taxon>
        <taxon>Bacteroidota</taxon>
        <taxon>Cytophagia</taxon>
        <taxon>Cytophagales</taxon>
        <taxon>Fulvivirgaceae</taxon>
        <taxon>Fulvivirga</taxon>
    </lineage>
</organism>
<dbReference type="Proteomes" id="UP000659388">
    <property type="component" value="Unassembled WGS sequence"/>
</dbReference>
<evidence type="ECO:0000313" key="2">
    <source>
        <dbReference type="Proteomes" id="UP000659388"/>
    </source>
</evidence>
<dbReference type="PANTHER" id="PTHR32305">
    <property type="match status" value="1"/>
</dbReference>
<proteinExistence type="predicted"/>
<sequence length="343" mass="39155">MLKITLARGSAASRPEKNDNFDKMKVHDFTVPANGYIMVYLNNEGANLTEAYFDDMQLTLEESPIIQVDDYYPFGLAFNSYQRTSAQPNKYLYNGKERITDLDLGWDDYGARMYMSDIGRWGVIDPIADKRDWLTPYNYVQNNPLIRIDPTGMLDEYGLDTETGSLTFIRETEGDDVIYTGTYENGEFIKDGGSKTFTKGSSNIKEITTERMDDGTVFDAGDAQYEGLIFKEGYLQEGLAVMEFISFKTEIELNAWGYESKDGQGLYIEKCHENDFAKSKEYLDLDSYYVPDLGKKIGNVHTHPSTRKGYGIANDNDIEIRNTGVSKEFKHFINSRNNGWVEY</sequence>
<accession>A0A937F2N0</accession>
<dbReference type="RefSeq" id="WP_202242571.1">
    <property type="nucleotide sequence ID" value="NZ_JAESIY010000002.1"/>
</dbReference>
<dbReference type="InterPro" id="IPR050708">
    <property type="entry name" value="T6SS_VgrG/RHS"/>
</dbReference>
<dbReference type="AlphaFoldDB" id="A0A937F2N0"/>
<dbReference type="Gene3D" id="2.180.10.10">
    <property type="entry name" value="RHS repeat-associated core"/>
    <property type="match status" value="1"/>
</dbReference>
<name>A0A937F2N0_9BACT</name>
<comment type="caution">
    <text evidence="1">The sequence shown here is derived from an EMBL/GenBank/DDBJ whole genome shotgun (WGS) entry which is preliminary data.</text>
</comment>
<dbReference type="EMBL" id="JAESIY010000002">
    <property type="protein sequence ID" value="MBL3655187.1"/>
    <property type="molecule type" value="Genomic_DNA"/>
</dbReference>